<dbReference type="InterPro" id="IPR011611">
    <property type="entry name" value="PfkB_dom"/>
</dbReference>
<gene>
    <name evidence="5" type="ORF">LVY72_07185</name>
</gene>
<evidence type="ECO:0000313" key="5">
    <source>
        <dbReference type="EMBL" id="MCG2621699.1"/>
    </source>
</evidence>
<dbReference type="RefSeq" id="WP_237819163.1">
    <property type="nucleotide sequence ID" value="NZ_JAKLTQ010000003.1"/>
</dbReference>
<dbReference type="CDD" id="cd01942">
    <property type="entry name" value="ribokinase_group_A"/>
    <property type="match status" value="1"/>
</dbReference>
<feature type="region of interest" description="Disordered" evidence="3">
    <location>
        <begin position="361"/>
        <end position="380"/>
    </location>
</feature>
<dbReference type="Gene3D" id="3.40.1190.20">
    <property type="match status" value="1"/>
</dbReference>
<dbReference type="SUPFAM" id="SSF53613">
    <property type="entry name" value="Ribokinase-like"/>
    <property type="match status" value="1"/>
</dbReference>
<evidence type="ECO:0000313" key="6">
    <source>
        <dbReference type="Proteomes" id="UP001165368"/>
    </source>
</evidence>
<dbReference type="PRINTS" id="PR00990">
    <property type="entry name" value="RIBOKINASE"/>
</dbReference>
<dbReference type="PANTHER" id="PTHR10584:SF166">
    <property type="entry name" value="RIBOKINASE"/>
    <property type="match status" value="1"/>
</dbReference>
<dbReference type="PANTHER" id="PTHR10584">
    <property type="entry name" value="SUGAR KINASE"/>
    <property type="match status" value="1"/>
</dbReference>
<keyword evidence="1" id="KW-0808">Transferase</keyword>
<organism evidence="5 6">
    <name type="scientific">Arthrobacter hankyongi</name>
    <dbReference type="NCBI Taxonomy" id="2904801"/>
    <lineage>
        <taxon>Bacteria</taxon>
        <taxon>Bacillati</taxon>
        <taxon>Actinomycetota</taxon>
        <taxon>Actinomycetes</taxon>
        <taxon>Micrococcales</taxon>
        <taxon>Micrococcaceae</taxon>
        <taxon>Arthrobacter</taxon>
    </lineage>
</organism>
<dbReference type="InterPro" id="IPR029056">
    <property type="entry name" value="Ribokinase-like"/>
</dbReference>
<keyword evidence="6" id="KW-1185">Reference proteome</keyword>
<evidence type="ECO:0000256" key="1">
    <source>
        <dbReference type="ARBA" id="ARBA00022679"/>
    </source>
</evidence>
<dbReference type="GO" id="GO:0016301">
    <property type="term" value="F:kinase activity"/>
    <property type="evidence" value="ECO:0007669"/>
    <property type="project" value="UniProtKB-KW"/>
</dbReference>
<dbReference type="EMBL" id="JAKLTQ010000003">
    <property type="protein sequence ID" value="MCG2621699.1"/>
    <property type="molecule type" value="Genomic_DNA"/>
</dbReference>
<evidence type="ECO:0000259" key="4">
    <source>
        <dbReference type="Pfam" id="PF00294"/>
    </source>
</evidence>
<feature type="domain" description="Carbohydrate kinase PfkB" evidence="4">
    <location>
        <begin position="61"/>
        <end position="307"/>
    </location>
</feature>
<name>A0ABS9L4W4_9MICC</name>
<reference evidence="5" key="1">
    <citation type="submission" date="2022-01" db="EMBL/GenBank/DDBJ databases">
        <authorList>
            <person name="Jo J.-H."/>
            <person name="Im W.-T."/>
        </authorList>
    </citation>
    <scope>NUCLEOTIDE SEQUENCE</scope>
    <source>
        <strain evidence="5">I2-34</strain>
    </source>
</reference>
<evidence type="ECO:0000256" key="3">
    <source>
        <dbReference type="SAM" id="MobiDB-lite"/>
    </source>
</evidence>
<keyword evidence="2 5" id="KW-0418">Kinase</keyword>
<proteinExistence type="predicted"/>
<protein>
    <submittedName>
        <fullName evidence="5">Carbohydrate kinase family protein</fullName>
    </submittedName>
</protein>
<dbReference type="Pfam" id="PF00294">
    <property type="entry name" value="PfkB"/>
    <property type="match status" value="1"/>
</dbReference>
<evidence type="ECO:0000256" key="2">
    <source>
        <dbReference type="ARBA" id="ARBA00022777"/>
    </source>
</evidence>
<dbReference type="Proteomes" id="UP001165368">
    <property type="component" value="Unassembled WGS sequence"/>
</dbReference>
<accession>A0ABS9L4W4</accession>
<comment type="caution">
    <text evidence="5">The sequence shown here is derived from an EMBL/GenBank/DDBJ whole genome shotgun (WGS) entry which is preliminary data.</text>
</comment>
<sequence>MGPFLNPPHRFDPLAAARTADAPDFDLLLTGPVFLDIIFTGLEAMPAPGEELWSEGMGSCPGGAANQAVAASRLGLQTTLAAAFGDDVYGEFNQGILERQEYVDLSLSRRFPGWHSPVSVSLSTSQDRSFVTHGHPAPLSASELIGDPPRCRAAVTSLGPDLEPWALAARDKGAKLFGDVGWDPTGQWSADTLRNLEKFHAFTPNDTEAIRYTRTEDPWAALYALADRVPVAVVTLGGRGAIAIDSLTGEEDWAPALPVKAYDATGAGDCFGAAFLLGTLAGWRLPDRLAFANLCAALSIQQFGGSLAAPGWGDIADWWERMNTSGQSVRGQWLRRYAFLEQLLPDVPPQAVRRAAATVARHSDAGGVHEPARPSGTMDG</sequence>
<dbReference type="InterPro" id="IPR002139">
    <property type="entry name" value="Ribo/fructo_kinase"/>
</dbReference>